<dbReference type="AlphaFoldDB" id="A0AAD5K202"/>
<dbReference type="Proteomes" id="UP001209540">
    <property type="component" value="Unassembled WGS sequence"/>
</dbReference>
<evidence type="ECO:0000313" key="1">
    <source>
        <dbReference type="EMBL" id="KAI9251505.1"/>
    </source>
</evidence>
<reference evidence="1" key="1">
    <citation type="journal article" date="2022" name="IScience">
        <title>Evolution of zygomycete secretomes and the origins of terrestrial fungal ecologies.</title>
        <authorList>
            <person name="Chang Y."/>
            <person name="Wang Y."/>
            <person name="Mondo S."/>
            <person name="Ahrendt S."/>
            <person name="Andreopoulos W."/>
            <person name="Barry K."/>
            <person name="Beard J."/>
            <person name="Benny G.L."/>
            <person name="Blankenship S."/>
            <person name="Bonito G."/>
            <person name="Cuomo C."/>
            <person name="Desiro A."/>
            <person name="Gervers K.A."/>
            <person name="Hundley H."/>
            <person name="Kuo A."/>
            <person name="LaButti K."/>
            <person name="Lang B.F."/>
            <person name="Lipzen A."/>
            <person name="O'Donnell K."/>
            <person name="Pangilinan J."/>
            <person name="Reynolds N."/>
            <person name="Sandor L."/>
            <person name="Smith M.E."/>
            <person name="Tsang A."/>
            <person name="Grigoriev I.V."/>
            <person name="Stajich J.E."/>
            <person name="Spatafora J.W."/>
        </authorList>
    </citation>
    <scope>NUCLEOTIDE SEQUENCE</scope>
    <source>
        <strain evidence="1">RSA 2281</strain>
    </source>
</reference>
<proteinExistence type="predicted"/>
<protein>
    <submittedName>
        <fullName evidence="1">Uncharacterized protein</fullName>
    </submittedName>
</protein>
<keyword evidence="2" id="KW-1185">Reference proteome</keyword>
<accession>A0AAD5K202</accession>
<sequence length="141" mass="16470">MAERLLSKKKHWLISWGEIRACLPYVQSPRYLHSYAKSAASNHGPIQAREFKKVSLTRWKKVKTLSQALDIITSAEPSYNFIEPLRLFVEIDNYHEGTEESGPTIRERNLLNIVYFGNFNKIGPNRYFTRPVTSYKFMSKI</sequence>
<name>A0AAD5K202_9FUNG</name>
<dbReference type="EMBL" id="JAIXMP010000030">
    <property type="protein sequence ID" value="KAI9251505.1"/>
    <property type="molecule type" value="Genomic_DNA"/>
</dbReference>
<organism evidence="1 2">
    <name type="scientific">Phascolomyces articulosus</name>
    <dbReference type="NCBI Taxonomy" id="60185"/>
    <lineage>
        <taxon>Eukaryota</taxon>
        <taxon>Fungi</taxon>
        <taxon>Fungi incertae sedis</taxon>
        <taxon>Mucoromycota</taxon>
        <taxon>Mucoromycotina</taxon>
        <taxon>Mucoromycetes</taxon>
        <taxon>Mucorales</taxon>
        <taxon>Lichtheimiaceae</taxon>
        <taxon>Phascolomyces</taxon>
    </lineage>
</organism>
<gene>
    <name evidence="1" type="ORF">BDA99DRAFT_541495</name>
</gene>
<comment type="caution">
    <text evidence="1">The sequence shown here is derived from an EMBL/GenBank/DDBJ whole genome shotgun (WGS) entry which is preliminary data.</text>
</comment>
<evidence type="ECO:0000313" key="2">
    <source>
        <dbReference type="Proteomes" id="UP001209540"/>
    </source>
</evidence>
<reference evidence="1" key="2">
    <citation type="submission" date="2023-02" db="EMBL/GenBank/DDBJ databases">
        <authorList>
            <consortium name="DOE Joint Genome Institute"/>
            <person name="Mondo S.J."/>
            <person name="Chang Y."/>
            <person name="Wang Y."/>
            <person name="Ahrendt S."/>
            <person name="Andreopoulos W."/>
            <person name="Barry K."/>
            <person name="Beard J."/>
            <person name="Benny G.L."/>
            <person name="Blankenship S."/>
            <person name="Bonito G."/>
            <person name="Cuomo C."/>
            <person name="Desiro A."/>
            <person name="Gervers K.A."/>
            <person name="Hundley H."/>
            <person name="Kuo A."/>
            <person name="LaButti K."/>
            <person name="Lang B.F."/>
            <person name="Lipzen A."/>
            <person name="O'Donnell K."/>
            <person name="Pangilinan J."/>
            <person name="Reynolds N."/>
            <person name="Sandor L."/>
            <person name="Smith M.W."/>
            <person name="Tsang A."/>
            <person name="Grigoriev I.V."/>
            <person name="Stajich J.E."/>
            <person name="Spatafora J.W."/>
        </authorList>
    </citation>
    <scope>NUCLEOTIDE SEQUENCE</scope>
    <source>
        <strain evidence="1">RSA 2281</strain>
    </source>
</reference>